<dbReference type="OrthoDB" id="1750315at2759"/>
<comment type="caution">
    <text evidence="1">The sequence shown here is derived from an EMBL/GenBank/DDBJ whole genome shotgun (WGS) entry which is preliminary data.</text>
</comment>
<dbReference type="EMBL" id="JXTB01000248">
    <property type="protein sequence ID" value="PON50251.1"/>
    <property type="molecule type" value="Genomic_DNA"/>
</dbReference>
<reference evidence="2" key="1">
    <citation type="submission" date="2016-06" db="EMBL/GenBank/DDBJ databases">
        <title>Parallel loss of symbiosis genes in relatives of nitrogen-fixing non-legume Parasponia.</title>
        <authorList>
            <person name="Van Velzen R."/>
            <person name="Holmer R."/>
            <person name="Bu F."/>
            <person name="Rutten L."/>
            <person name="Van Zeijl A."/>
            <person name="Liu W."/>
            <person name="Santuari L."/>
            <person name="Cao Q."/>
            <person name="Sharma T."/>
            <person name="Shen D."/>
            <person name="Roswanjaya Y."/>
            <person name="Wardhani T."/>
            <person name="Kalhor M.S."/>
            <person name="Jansen J."/>
            <person name="Van den Hoogen J."/>
            <person name="Gungor B."/>
            <person name="Hartog M."/>
            <person name="Hontelez J."/>
            <person name="Verver J."/>
            <person name="Yang W.-C."/>
            <person name="Schijlen E."/>
            <person name="Repin R."/>
            <person name="Schilthuizen M."/>
            <person name="Schranz E."/>
            <person name="Heidstra R."/>
            <person name="Miyata K."/>
            <person name="Fedorova E."/>
            <person name="Kohlen W."/>
            <person name="Bisseling T."/>
            <person name="Smit S."/>
            <person name="Geurts R."/>
        </authorList>
    </citation>
    <scope>NUCLEOTIDE SEQUENCE [LARGE SCALE GENOMIC DNA]</scope>
    <source>
        <strain evidence="2">cv. WU1-14</strain>
    </source>
</reference>
<protein>
    <recommendedName>
        <fullName evidence="3">LRR domain containing protein</fullName>
    </recommendedName>
</protein>
<sequence length="131" mass="15330">MIISKVVFPQLQNLRILNLNKAANETLWPSQSSMVLFPKLRVLQLCCFQDRNLGASLFNIIHRYQNLESLTLGCFFVEKIWQHPELGDDEEQHGVIIRALPRLRELSNLFRLYKLTHLFEDPADVQLLRSL</sequence>
<dbReference type="InterPro" id="IPR032675">
    <property type="entry name" value="LRR_dom_sf"/>
</dbReference>
<gene>
    <name evidence="1" type="ORF">PanWU01x14_224470</name>
</gene>
<name>A0A2P5BN83_PARAD</name>
<evidence type="ECO:0008006" key="3">
    <source>
        <dbReference type="Google" id="ProtNLM"/>
    </source>
</evidence>
<keyword evidence="2" id="KW-1185">Reference proteome</keyword>
<proteinExistence type="predicted"/>
<dbReference type="Proteomes" id="UP000237105">
    <property type="component" value="Unassembled WGS sequence"/>
</dbReference>
<evidence type="ECO:0000313" key="1">
    <source>
        <dbReference type="EMBL" id="PON50251.1"/>
    </source>
</evidence>
<organism evidence="1 2">
    <name type="scientific">Parasponia andersonii</name>
    <name type="common">Sponia andersonii</name>
    <dbReference type="NCBI Taxonomy" id="3476"/>
    <lineage>
        <taxon>Eukaryota</taxon>
        <taxon>Viridiplantae</taxon>
        <taxon>Streptophyta</taxon>
        <taxon>Embryophyta</taxon>
        <taxon>Tracheophyta</taxon>
        <taxon>Spermatophyta</taxon>
        <taxon>Magnoliopsida</taxon>
        <taxon>eudicotyledons</taxon>
        <taxon>Gunneridae</taxon>
        <taxon>Pentapetalae</taxon>
        <taxon>rosids</taxon>
        <taxon>fabids</taxon>
        <taxon>Rosales</taxon>
        <taxon>Cannabaceae</taxon>
        <taxon>Parasponia</taxon>
    </lineage>
</organism>
<accession>A0A2P5BN83</accession>
<evidence type="ECO:0000313" key="2">
    <source>
        <dbReference type="Proteomes" id="UP000237105"/>
    </source>
</evidence>
<dbReference type="SUPFAM" id="SSF52047">
    <property type="entry name" value="RNI-like"/>
    <property type="match status" value="1"/>
</dbReference>
<dbReference type="Gene3D" id="3.80.10.10">
    <property type="entry name" value="Ribonuclease Inhibitor"/>
    <property type="match status" value="1"/>
</dbReference>
<dbReference type="AlphaFoldDB" id="A0A2P5BN83"/>